<dbReference type="RefSeq" id="WP_157587207.1">
    <property type="nucleotide sequence ID" value="NZ_WPIN01000007.1"/>
</dbReference>
<evidence type="ECO:0000313" key="1">
    <source>
        <dbReference type="EMBL" id="MVM32497.1"/>
    </source>
</evidence>
<dbReference type="EMBL" id="WPIN01000007">
    <property type="protein sequence ID" value="MVM32497.1"/>
    <property type="molecule type" value="Genomic_DNA"/>
</dbReference>
<proteinExistence type="predicted"/>
<reference evidence="1 2" key="1">
    <citation type="submission" date="2019-12" db="EMBL/GenBank/DDBJ databases">
        <title>Spirosoma sp. HMF4905 genome sequencing and assembly.</title>
        <authorList>
            <person name="Kang H."/>
            <person name="Cha I."/>
            <person name="Kim H."/>
            <person name="Joh K."/>
        </authorList>
    </citation>
    <scope>NUCLEOTIDE SEQUENCE [LARGE SCALE GENOMIC DNA]</scope>
    <source>
        <strain evidence="1 2">HMF4905</strain>
    </source>
</reference>
<dbReference type="Proteomes" id="UP000436006">
    <property type="component" value="Unassembled WGS sequence"/>
</dbReference>
<organism evidence="1 2">
    <name type="scientific">Spirosoma arboris</name>
    <dbReference type="NCBI Taxonomy" id="2682092"/>
    <lineage>
        <taxon>Bacteria</taxon>
        <taxon>Pseudomonadati</taxon>
        <taxon>Bacteroidota</taxon>
        <taxon>Cytophagia</taxon>
        <taxon>Cytophagales</taxon>
        <taxon>Cytophagaceae</taxon>
        <taxon>Spirosoma</taxon>
    </lineage>
</organism>
<sequence>MESAISSEEIDAIQAYLQRAINLELTEQHKFAIYSPAELTVIFPAIQKLLRYRQTLKQQTGLGGYVKADLWDPSENNPRRTLLLVMRHTIQLNELLMSYKSARSSQIFFERRKPIDRLLSMNISDMNPVEYSQFKKLIGG</sequence>
<keyword evidence="2" id="KW-1185">Reference proteome</keyword>
<dbReference type="AlphaFoldDB" id="A0A7K1SFA5"/>
<evidence type="ECO:0000313" key="2">
    <source>
        <dbReference type="Proteomes" id="UP000436006"/>
    </source>
</evidence>
<accession>A0A7K1SFA5</accession>
<gene>
    <name evidence="1" type="ORF">GO755_20820</name>
</gene>
<name>A0A7K1SFA5_9BACT</name>
<protein>
    <submittedName>
        <fullName evidence="1">Uncharacterized protein</fullName>
    </submittedName>
</protein>
<comment type="caution">
    <text evidence="1">The sequence shown here is derived from an EMBL/GenBank/DDBJ whole genome shotgun (WGS) entry which is preliminary data.</text>
</comment>